<keyword evidence="5" id="KW-1185">Reference proteome</keyword>
<reference evidence="6" key="1">
    <citation type="submission" date="2025-08" db="UniProtKB">
        <authorList>
            <consortium name="RefSeq"/>
        </authorList>
    </citation>
    <scope>IDENTIFICATION</scope>
</reference>
<dbReference type="AlphaFoldDB" id="A0AB40CK69"/>
<dbReference type="Pfam" id="PF05699">
    <property type="entry name" value="Dimer_Tnp_hAT"/>
    <property type="match status" value="1"/>
</dbReference>
<evidence type="ECO:0000256" key="1">
    <source>
        <dbReference type="SAM" id="MobiDB-lite"/>
    </source>
</evidence>
<dbReference type="GO" id="GO:0046983">
    <property type="term" value="F:protein dimerization activity"/>
    <property type="evidence" value="ECO:0007669"/>
    <property type="project" value="InterPro"/>
</dbReference>
<feature type="compositionally biased region" description="Acidic residues" evidence="1">
    <location>
        <begin position="720"/>
        <end position="731"/>
    </location>
</feature>
<gene>
    <name evidence="6" type="primary">LOC120277681</name>
</gene>
<evidence type="ECO:0000256" key="2">
    <source>
        <dbReference type="SAM" id="SignalP"/>
    </source>
</evidence>
<protein>
    <submittedName>
        <fullName evidence="6">Uncharacterized protein LOC120277681</fullName>
    </submittedName>
</protein>
<evidence type="ECO:0000259" key="3">
    <source>
        <dbReference type="Pfam" id="PF04937"/>
    </source>
</evidence>
<evidence type="ECO:0000313" key="5">
    <source>
        <dbReference type="Proteomes" id="UP001515500"/>
    </source>
</evidence>
<name>A0AB40CK69_DIOCR</name>
<dbReference type="Proteomes" id="UP001515500">
    <property type="component" value="Chromosome 15"/>
</dbReference>
<feature type="domain" description="DUF659" evidence="3">
    <location>
        <begin position="257"/>
        <end position="407"/>
    </location>
</feature>
<evidence type="ECO:0000259" key="4">
    <source>
        <dbReference type="Pfam" id="PF05699"/>
    </source>
</evidence>
<dbReference type="SUPFAM" id="SSF53098">
    <property type="entry name" value="Ribonuclease H-like"/>
    <property type="match status" value="1"/>
</dbReference>
<proteinExistence type="predicted"/>
<dbReference type="GeneID" id="120277681"/>
<sequence length="751" mass="85174">MISFGISISLCRILLPWALAIRSPDPLIPDSPARLPLPLQASKFQVSHVLAFHLYEEKIYSIIRNNLKKDLTSLLSICIQATKTAKAALLQGSGGSFPNHTQRGGINRMKQHLAGSKGNVDSCKRVPSDVRFLMQGSLKENVQKAKEKKGCFDELEGDGIGDTSCQVGKSSTCVGANSKGKRKASFGIESYFTHGIADPTQPSIKASLQSKEKWHDTDMSIAMWFYQACIPLNAVNSPFFQVAISKIASMGHGYTGPSYHALRVNLLRDCKQQVKLTIDSFQKNWAETGCTIMGDGWTDSRQRSLINFLVYSPKGVSFIKSVDASGFITNAETLCNLFSEIIEMVGPKNVVHMVTDNGANYKAAGRKITEKYVNIYWSPCAAHSINLIMKDISEMTTVHSLAILASKITVFIYNHKWVLNWLRNQPNWTEIIRPGATRFATTFIALQSLHDHKSYLQALVVSSNFKKFLTMEKGREVKQIILDENFWRNCLIMVKIMGPLIRLLRICDSDEKPAMGYVYDGIYRARKSIKELFKRKKHLYKPYTSIIKDRWNRTLRTGIHVLAYWLNPAFQFDEHNLCQKLEVQRGILDVIEQQTMFKPSELMEEMKVFRERQKTFTRPLALSTSKTTTPDEWWKFFGCDVPNLQKLAIRILSQTVSSSGLASKDRSYDPIDYECIDKTEFWVMEEEPEGELDYDELESMLEEQPRVDEESTNLSKGGNEDDMVGIEDDDNPMNGVQGMAINELDEENWLT</sequence>
<dbReference type="Pfam" id="PF04937">
    <property type="entry name" value="DUF659"/>
    <property type="match status" value="1"/>
</dbReference>
<organism evidence="5 6">
    <name type="scientific">Dioscorea cayennensis subsp. rotundata</name>
    <name type="common">White Guinea yam</name>
    <name type="synonym">Dioscorea rotundata</name>
    <dbReference type="NCBI Taxonomy" id="55577"/>
    <lineage>
        <taxon>Eukaryota</taxon>
        <taxon>Viridiplantae</taxon>
        <taxon>Streptophyta</taxon>
        <taxon>Embryophyta</taxon>
        <taxon>Tracheophyta</taxon>
        <taxon>Spermatophyta</taxon>
        <taxon>Magnoliopsida</taxon>
        <taxon>Liliopsida</taxon>
        <taxon>Dioscoreales</taxon>
        <taxon>Dioscoreaceae</taxon>
        <taxon>Dioscorea</taxon>
    </lineage>
</organism>
<dbReference type="PANTHER" id="PTHR32166:SF121">
    <property type="entry name" value="DUF659 DOMAIN-CONTAINING PROTEIN"/>
    <property type="match status" value="1"/>
</dbReference>
<keyword evidence="2" id="KW-0732">Signal</keyword>
<dbReference type="InterPro" id="IPR012337">
    <property type="entry name" value="RNaseH-like_sf"/>
</dbReference>
<feature type="domain" description="HAT C-terminal dimerisation" evidence="4">
    <location>
        <begin position="613"/>
        <end position="659"/>
    </location>
</feature>
<dbReference type="InterPro" id="IPR008906">
    <property type="entry name" value="HATC_C_dom"/>
</dbReference>
<dbReference type="RefSeq" id="XP_039140467.1">
    <property type="nucleotide sequence ID" value="XM_039284533.1"/>
</dbReference>
<feature type="signal peptide" evidence="2">
    <location>
        <begin position="1"/>
        <end position="20"/>
    </location>
</feature>
<dbReference type="InterPro" id="IPR007021">
    <property type="entry name" value="DUF659"/>
</dbReference>
<feature type="region of interest" description="Disordered" evidence="1">
    <location>
        <begin position="701"/>
        <end position="751"/>
    </location>
</feature>
<dbReference type="PANTHER" id="PTHR32166">
    <property type="entry name" value="OSJNBA0013A04.12 PROTEIN"/>
    <property type="match status" value="1"/>
</dbReference>
<accession>A0AB40CK69</accession>
<evidence type="ECO:0000313" key="6">
    <source>
        <dbReference type="RefSeq" id="XP_039140467.1"/>
    </source>
</evidence>
<feature type="chain" id="PRO_5044290728" evidence="2">
    <location>
        <begin position="21"/>
        <end position="751"/>
    </location>
</feature>